<accession>A0A1W0A762</accession>
<feature type="region of interest" description="Disordered" evidence="6">
    <location>
        <begin position="352"/>
        <end position="391"/>
    </location>
</feature>
<gene>
    <name evidence="7" type="ORF">THRCLA_01819</name>
</gene>
<dbReference type="PANTHER" id="PTHR13386:SF1">
    <property type="entry name" value="HISTONE PARYLATION FACTOR 1"/>
    <property type="match status" value="1"/>
</dbReference>
<dbReference type="EMBL" id="JNBS01000372">
    <property type="protein sequence ID" value="OQS06122.1"/>
    <property type="molecule type" value="Genomic_DNA"/>
</dbReference>
<dbReference type="GO" id="GO:0072572">
    <property type="term" value="F:poly-ADP-D-ribose binding"/>
    <property type="evidence" value="ECO:0007669"/>
    <property type="project" value="TreeGrafter"/>
</dbReference>
<sequence>MPPRKRTCNNELEQDDQEICNEFTQEQIKEWREKLMKEWYFDPPTDFFNVFAIANRIDPKSPLDAFVDALGAKLTGPFAVLSGDELPTPAFLHGRQYYDPPEIITVVNFPTFHISYHRDEPKQVSSLIVQGTEDSGEFDILGSKLIDVLHAKLLQSTLKKSQELKALFTPYCSMKAASSRPTKRAHKESIEAQAIQKRNQTQTAPTLSGLGIKVSVHAKTGLGYRELSTQGAQLQKLLKKPRCRQVDDLITCANIALDECEFGTGLQLGLDLFYHRDRYEKEAKELLDVSYLLLNRSSFSTVLKHHQKITNCTMLARLGVPTSRKKYEESITGVHAYRKKYQEALLLPKRELQKLDLSPPKPKNGTHLYRHRLEDKASKPPKQKELTDEENNAIWLRWKQKKEKSIAKDKQEDNNAAIKAPLIRQNDEDFEKWKEKKCEAERLEKQKKKQQQAEWDQILEQDRAKRKELLEKSPHVHQTTNSKKAPEPQAVLQVLEKVQASPYSKPLRTKKNQQDATPHLPQILQKTTRPHTSVNRPIKASSDLENLTPEATEMTHEVEIDNNARRSAEEEGRTELTLTMSLPPNFAHLQDDKRIGKE</sequence>
<dbReference type="GO" id="GO:0005634">
    <property type="term" value="C:nucleus"/>
    <property type="evidence" value="ECO:0007669"/>
    <property type="project" value="UniProtKB-SubCell"/>
</dbReference>
<dbReference type="OrthoDB" id="416496at2759"/>
<dbReference type="GO" id="GO:0005694">
    <property type="term" value="C:chromosome"/>
    <property type="evidence" value="ECO:0007669"/>
    <property type="project" value="UniProtKB-SubCell"/>
</dbReference>
<feature type="compositionally biased region" description="Basic and acidic residues" evidence="6">
    <location>
        <begin position="553"/>
        <end position="574"/>
    </location>
</feature>
<dbReference type="AlphaFoldDB" id="A0A1W0A762"/>
<feature type="compositionally biased region" description="Basic and acidic residues" evidence="6">
    <location>
        <begin position="589"/>
        <end position="598"/>
    </location>
</feature>
<feature type="compositionally biased region" description="Basic and acidic residues" evidence="6">
    <location>
        <begin position="371"/>
        <end position="386"/>
    </location>
</feature>
<feature type="compositionally biased region" description="Polar residues" evidence="6">
    <location>
        <begin position="524"/>
        <end position="535"/>
    </location>
</feature>
<evidence type="ECO:0000256" key="2">
    <source>
        <dbReference type="ARBA" id="ARBA00004286"/>
    </source>
</evidence>
<keyword evidence="8" id="KW-1185">Reference proteome</keyword>
<comment type="caution">
    <text evidence="7">The sequence shown here is derived from an EMBL/GenBank/DDBJ whole genome shotgun (WGS) entry which is preliminary data.</text>
</comment>
<dbReference type="GO" id="GO:0042393">
    <property type="term" value="F:histone binding"/>
    <property type="evidence" value="ECO:0007669"/>
    <property type="project" value="InterPro"/>
</dbReference>
<dbReference type="PANTHER" id="PTHR13386">
    <property type="entry name" value="HISTONE PARYLATION FACTOR 1"/>
    <property type="match status" value="1"/>
</dbReference>
<comment type="similarity">
    <text evidence="3">Belongs to the HPF1 family.</text>
</comment>
<dbReference type="STRING" id="74557.A0A1W0A762"/>
<evidence type="ECO:0000256" key="4">
    <source>
        <dbReference type="ARBA" id="ARBA00022454"/>
    </source>
</evidence>
<evidence type="ECO:0000313" key="8">
    <source>
        <dbReference type="Proteomes" id="UP000243217"/>
    </source>
</evidence>
<evidence type="ECO:0000256" key="3">
    <source>
        <dbReference type="ARBA" id="ARBA00010803"/>
    </source>
</evidence>
<proteinExistence type="inferred from homology"/>
<evidence type="ECO:0000313" key="7">
    <source>
        <dbReference type="EMBL" id="OQS06122.1"/>
    </source>
</evidence>
<dbReference type="Proteomes" id="UP000243217">
    <property type="component" value="Unassembled WGS sequence"/>
</dbReference>
<evidence type="ECO:0000256" key="5">
    <source>
        <dbReference type="ARBA" id="ARBA00023242"/>
    </source>
</evidence>
<keyword evidence="5" id="KW-0539">Nucleus</keyword>
<evidence type="ECO:0000256" key="6">
    <source>
        <dbReference type="SAM" id="MobiDB-lite"/>
    </source>
</evidence>
<name>A0A1W0A762_9STRA</name>
<reference evidence="7 8" key="1">
    <citation type="journal article" date="2014" name="Genome Biol. Evol.">
        <title>The secreted proteins of Achlya hypogyna and Thraustotheca clavata identify the ancestral oomycete secretome and reveal gene acquisitions by horizontal gene transfer.</title>
        <authorList>
            <person name="Misner I."/>
            <person name="Blouin N."/>
            <person name="Leonard G."/>
            <person name="Richards T.A."/>
            <person name="Lane C.E."/>
        </authorList>
    </citation>
    <scope>NUCLEOTIDE SEQUENCE [LARGE SCALE GENOMIC DNA]</scope>
    <source>
        <strain evidence="7 8">ATCC 34112</strain>
    </source>
</reference>
<organism evidence="7 8">
    <name type="scientific">Thraustotheca clavata</name>
    <dbReference type="NCBI Taxonomy" id="74557"/>
    <lineage>
        <taxon>Eukaryota</taxon>
        <taxon>Sar</taxon>
        <taxon>Stramenopiles</taxon>
        <taxon>Oomycota</taxon>
        <taxon>Saprolegniomycetes</taxon>
        <taxon>Saprolegniales</taxon>
        <taxon>Achlyaceae</taxon>
        <taxon>Thraustotheca</taxon>
    </lineage>
</organism>
<dbReference type="Pfam" id="PF10228">
    <property type="entry name" value="HPF1"/>
    <property type="match status" value="1"/>
</dbReference>
<dbReference type="GO" id="GO:0006974">
    <property type="term" value="P:DNA damage response"/>
    <property type="evidence" value="ECO:0007669"/>
    <property type="project" value="InterPro"/>
</dbReference>
<evidence type="ECO:0000256" key="1">
    <source>
        <dbReference type="ARBA" id="ARBA00004123"/>
    </source>
</evidence>
<keyword evidence="4" id="KW-0158">Chromosome</keyword>
<feature type="region of interest" description="Disordered" evidence="6">
    <location>
        <begin position="471"/>
        <end position="598"/>
    </location>
</feature>
<comment type="subcellular location">
    <subcellularLocation>
        <location evidence="2">Chromosome</location>
    </subcellularLocation>
    <subcellularLocation>
        <location evidence="1">Nucleus</location>
    </subcellularLocation>
</comment>
<dbReference type="InterPro" id="IPR019361">
    <property type="entry name" value="HPF1"/>
</dbReference>
<protein>
    <submittedName>
        <fullName evidence="7">Uncharacterized protein</fullName>
    </submittedName>
</protein>